<comment type="caution">
    <text evidence="2">The sequence shown here is derived from an EMBL/GenBank/DDBJ whole genome shotgun (WGS) entry which is preliminary data.</text>
</comment>
<accession>A0AA39GGH1</accession>
<comment type="similarity">
    <text evidence="1">Belongs to the short-chain dehydrogenases/reductases (SDR) family.</text>
</comment>
<reference evidence="2" key="1">
    <citation type="submission" date="2022-10" db="EMBL/GenBank/DDBJ databases">
        <title>Determination and structural analysis of whole genome sequence of Sarocladium strictum F4-1.</title>
        <authorList>
            <person name="Hu L."/>
            <person name="Jiang Y."/>
        </authorList>
    </citation>
    <scope>NUCLEOTIDE SEQUENCE</scope>
    <source>
        <strain evidence="2">F4-1</strain>
    </source>
</reference>
<proteinExistence type="inferred from homology"/>
<dbReference type="InterPro" id="IPR036291">
    <property type="entry name" value="NAD(P)-bd_dom_sf"/>
</dbReference>
<name>A0AA39GGH1_SARSR</name>
<keyword evidence="3" id="KW-1185">Reference proteome</keyword>
<dbReference type="PANTHER" id="PTHR43544">
    <property type="entry name" value="SHORT-CHAIN DEHYDROGENASE/REDUCTASE"/>
    <property type="match status" value="1"/>
</dbReference>
<dbReference type="Pfam" id="PF00106">
    <property type="entry name" value="adh_short"/>
    <property type="match status" value="1"/>
</dbReference>
<dbReference type="AlphaFoldDB" id="A0AA39GGH1"/>
<dbReference type="SUPFAM" id="SSF51735">
    <property type="entry name" value="NAD(P)-binding Rossmann-fold domains"/>
    <property type="match status" value="1"/>
</dbReference>
<organism evidence="2 3">
    <name type="scientific">Sarocladium strictum</name>
    <name type="common">Black bundle disease fungus</name>
    <name type="synonym">Acremonium strictum</name>
    <dbReference type="NCBI Taxonomy" id="5046"/>
    <lineage>
        <taxon>Eukaryota</taxon>
        <taxon>Fungi</taxon>
        <taxon>Dikarya</taxon>
        <taxon>Ascomycota</taxon>
        <taxon>Pezizomycotina</taxon>
        <taxon>Sordariomycetes</taxon>
        <taxon>Hypocreomycetidae</taxon>
        <taxon>Hypocreales</taxon>
        <taxon>Sarocladiaceae</taxon>
        <taxon>Sarocladium</taxon>
    </lineage>
</organism>
<dbReference type="InterPro" id="IPR002347">
    <property type="entry name" value="SDR_fam"/>
</dbReference>
<dbReference type="EMBL" id="JAPDFR010000004">
    <property type="protein sequence ID" value="KAK0386905.1"/>
    <property type="molecule type" value="Genomic_DNA"/>
</dbReference>
<evidence type="ECO:0000313" key="3">
    <source>
        <dbReference type="Proteomes" id="UP001175261"/>
    </source>
</evidence>
<dbReference type="Proteomes" id="UP001175261">
    <property type="component" value="Unassembled WGS sequence"/>
</dbReference>
<dbReference type="InterPro" id="IPR051468">
    <property type="entry name" value="Fungal_SecMetab_SDRs"/>
</dbReference>
<dbReference type="PRINTS" id="PR00081">
    <property type="entry name" value="GDHRDH"/>
</dbReference>
<gene>
    <name evidence="2" type="ORF">NLU13_5218</name>
</gene>
<dbReference type="PANTHER" id="PTHR43544:SF32">
    <property type="entry name" value="CHAIN DEHYDROGENASE, PUTATIVE (AFU_ORTHOLOGUE AFUA_5G01530)-RELATED"/>
    <property type="match status" value="1"/>
</dbReference>
<evidence type="ECO:0000256" key="1">
    <source>
        <dbReference type="ARBA" id="ARBA00006484"/>
    </source>
</evidence>
<dbReference type="GO" id="GO:0005737">
    <property type="term" value="C:cytoplasm"/>
    <property type="evidence" value="ECO:0007669"/>
    <property type="project" value="TreeGrafter"/>
</dbReference>
<sequence>MATKEIVFITGANTGIGYEATKALLQSSKPYHVLLGSRDESKGAAAEQKLKEEAPNTASTVEVVQIDITDDDCIHKAIAYIKEKFGKLDVLINNAGASFDGVFTEDAPNFREIFNNNFNTNASSVQVITYAAAPLLIAAPGARLIFVTSGLSTLTHNSKSLLPPWHGKIGAGWPKEGLMLNAGYRTSKTALNMMMVMWHWMLKEDGVRTFCVSPGFLATGLGGVGAEKLRSLGARDPSLGGQLLKEVVEGERDGDAGKVVYHDGVVQDW</sequence>
<dbReference type="GO" id="GO:0016491">
    <property type="term" value="F:oxidoreductase activity"/>
    <property type="evidence" value="ECO:0007669"/>
    <property type="project" value="TreeGrafter"/>
</dbReference>
<evidence type="ECO:0000313" key="2">
    <source>
        <dbReference type="EMBL" id="KAK0386905.1"/>
    </source>
</evidence>
<protein>
    <submittedName>
        <fullName evidence="2">Uncharacterized protein</fullName>
    </submittedName>
</protein>
<dbReference type="GO" id="GO:0019748">
    <property type="term" value="P:secondary metabolic process"/>
    <property type="evidence" value="ECO:0007669"/>
    <property type="project" value="TreeGrafter"/>
</dbReference>
<dbReference type="Gene3D" id="3.40.50.720">
    <property type="entry name" value="NAD(P)-binding Rossmann-like Domain"/>
    <property type="match status" value="1"/>
</dbReference>